<organism evidence="3 4">
    <name type="scientific">Trichoderma parareesei</name>
    <name type="common">Filamentous fungus</name>
    <dbReference type="NCBI Taxonomy" id="858221"/>
    <lineage>
        <taxon>Eukaryota</taxon>
        <taxon>Fungi</taxon>
        <taxon>Dikarya</taxon>
        <taxon>Ascomycota</taxon>
        <taxon>Pezizomycotina</taxon>
        <taxon>Sordariomycetes</taxon>
        <taxon>Hypocreomycetidae</taxon>
        <taxon>Hypocreales</taxon>
        <taxon>Hypocreaceae</taxon>
        <taxon>Trichoderma</taxon>
    </lineage>
</organism>
<feature type="transmembrane region" description="Helical" evidence="2">
    <location>
        <begin position="283"/>
        <end position="302"/>
    </location>
</feature>
<comment type="caution">
    <text evidence="3">The sequence shown here is derived from an EMBL/GenBank/DDBJ whole genome shotgun (WGS) entry which is preliminary data.</text>
</comment>
<name>A0A2H2ZDX8_TRIPA</name>
<evidence type="ECO:0008006" key="5">
    <source>
        <dbReference type="Google" id="ProtNLM"/>
    </source>
</evidence>
<keyword evidence="2" id="KW-1133">Transmembrane helix</keyword>
<dbReference type="AlphaFoldDB" id="A0A2H2ZDX8"/>
<dbReference type="EMBL" id="LFMI01000111">
    <property type="protein sequence ID" value="OTA00556.1"/>
    <property type="molecule type" value="Genomic_DNA"/>
</dbReference>
<sequence>MSRRHHQQHIRQAAVAPAPAPAPALERSRAVEELHPVLLDLILRMNIVPPGEIGSLSEAALANAVTLAISMLPEDEQTRIVSRIMTDDEIAEERLNHPRLQNLQSRVALSQNERRLLLRASPEPDDDGANEDEAGANGCIICFDRNAVAVPCGCRYCASCLRELVRVGLRSEADFPPRCCRPFDEATVRLAGRPALVHLFRQLSAEYAVPPAQRLYCHNPGCASFIPASAIQAAARDEANATALVLIITLMGTIMSIITCITGSIIVSIFIVVSIVVSTIASTIMGIIMDIIMGIVSVPSLVRPQSFRNMAMTVVMLRFPPFFYPMAFQQASPQSGEHKVSAYTTSCSSFRPPTHASRLEDAR</sequence>
<feature type="region of interest" description="Disordered" evidence="1">
    <location>
        <begin position="1"/>
        <end position="22"/>
    </location>
</feature>
<protein>
    <recommendedName>
        <fullName evidence="5">RING-type domain-containing protein</fullName>
    </recommendedName>
</protein>
<proteinExistence type="predicted"/>
<evidence type="ECO:0000256" key="1">
    <source>
        <dbReference type="SAM" id="MobiDB-lite"/>
    </source>
</evidence>
<accession>A0A2H2ZDX8</accession>
<dbReference type="Proteomes" id="UP000219286">
    <property type="component" value="Unassembled WGS sequence"/>
</dbReference>
<feature type="transmembrane region" description="Helical" evidence="2">
    <location>
        <begin position="244"/>
        <end position="277"/>
    </location>
</feature>
<evidence type="ECO:0000313" key="4">
    <source>
        <dbReference type="Proteomes" id="UP000219286"/>
    </source>
</evidence>
<dbReference type="SUPFAM" id="SSF57850">
    <property type="entry name" value="RING/U-box"/>
    <property type="match status" value="1"/>
</dbReference>
<gene>
    <name evidence="3" type="ORF">A9Z42_0007550</name>
</gene>
<keyword evidence="2" id="KW-0472">Membrane</keyword>
<keyword evidence="2" id="KW-0812">Transmembrane</keyword>
<evidence type="ECO:0000256" key="2">
    <source>
        <dbReference type="SAM" id="Phobius"/>
    </source>
</evidence>
<keyword evidence="4" id="KW-1185">Reference proteome</keyword>
<dbReference type="OrthoDB" id="10009520at2759"/>
<reference evidence="3 4" key="1">
    <citation type="journal article" date="2015" name="Genome Announc.">
        <title>Genome sequence and annotation of Trichoderma parareesei, the ancestor of the cellulase producer Trichoderma reesei.</title>
        <authorList>
            <person name="Yang D."/>
            <person name="Pomraning K."/>
            <person name="Kopchinskiy A."/>
            <person name="Karimi Aghcheh R."/>
            <person name="Atanasova L."/>
            <person name="Chenthamara K."/>
            <person name="Baker S.E."/>
            <person name="Zhang R."/>
            <person name="Shen Q."/>
            <person name="Freitag M."/>
            <person name="Kubicek C.P."/>
            <person name="Druzhinina I.S."/>
        </authorList>
    </citation>
    <scope>NUCLEOTIDE SEQUENCE [LARGE SCALE GENOMIC DNA]</scope>
    <source>
        <strain evidence="3 4">CBS 125925</strain>
    </source>
</reference>
<evidence type="ECO:0000313" key="3">
    <source>
        <dbReference type="EMBL" id="OTA00556.1"/>
    </source>
</evidence>